<gene>
    <name evidence="2" type="ORF">SAMN02746009_03954</name>
</gene>
<dbReference type="Pfam" id="PF08445">
    <property type="entry name" value="FR47"/>
    <property type="match status" value="1"/>
</dbReference>
<reference evidence="3" key="1">
    <citation type="submission" date="2016-11" db="EMBL/GenBank/DDBJ databases">
        <authorList>
            <person name="Varghese N."/>
            <person name="Submissions S."/>
        </authorList>
    </citation>
    <scope>NUCLEOTIDE SEQUENCE [LARGE SCALE GENOMIC DNA]</scope>
    <source>
        <strain evidence="3">DSM 18569</strain>
    </source>
</reference>
<dbReference type="GO" id="GO:0016747">
    <property type="term" value="F:acyltransferase activity, transferring groups other than amino-acyl groups"/>
    <property type="evidence" value="ECO:0007669"/>
    <property type="project" value="InterPro"/>
</dbReference>
<dbReference type="SUPFAM" id="SSF55729">
    <property type="entry name" value="Acyl-CoA N-acyltransferases (Nat)"/>
    <property type="match status" value="1"/>
</dbReference>
<keyword evidence="3" id="KW-1185">Reference proteome</keyword>
<dbReference type="STRING" id="1121959.SAMN02746009_03954"/>
<dbReference type="CDD" id="cd04301">
    <property type="entry name" value="NAT_SF"/>
    <property type="match status" value="1"/>
</dbReference>
<name>A0A1M7G2P4_9BACT</name>
<dbReference type="Proteomes" id="UP000183947">
    <property type="component" value="Unassembled WGS sequence"/>
</dbReference>
<proteinExistence type="predicted"/>
<dbReference type="Gene3D" id="3.40.630.30">
    <property type="match status" value="1"/>
</dbReference>
<feature type="domain" description="N-acetyltransferase" evidence="1">
    <location>
        <begin position="171"/>
        <end position="304"/>
    </location>
</feature>
<dbReference type="EMBL" id="FRAS01000034">
    <property type="protein sequence ID" value="SHM10634.1"/>
    <property type="molecule type" value="Genomic_DNA"/>
</dbReference>
<protein>
    <submittedName>
        <fullName evidence="2">FR47-like protein</fullName>
    </submittedName>
</protein>
<dbReference type="InterPro" id="IPR016181">
    <property type="entry name" value="Acyl_CoA_acyltransferase"/>
</dbReference>
<dbReference type="InterPro" id="IPR000182">
    <property type="entry name" value="GNAT_dom"/>
</dbReference>
<accession>A0A1M7G2P4</accession>
<organism evidence="2 3">
    <name type="scientific">Hymenobacter psychrotolerans DSM 18569</name>
    <dbReference type="NCBI Taxonomy" id="1121959"/>
    <lineage>
        <taxon>Bacteria</taxon>
        <taxon>Pseudomonadati</taxon>
        <taxon>Bacteroidota</taxon>
        <taxon>Cytophagia</taxon>
        <taxon>Cytophagales</taxon>
        <taxon>Hymenobacteraceae</taxon>
        <taxon>Hymenobacter</taxon>
    </lineage>
</organism>
<evidence type="ECO:0000259" key="1">
    <source>
        <dbReference type="PROSITE" id="PS51186"/>
    </source>
</evidence>
<dbReference type="AlphaFoldDB" id="A0A1M7G2P4"/>
<evidence type="ECO:0000313" key="2">
    <source>
        <dbReference type="EMBL" id="SHM10634.1"/>
    </source>
</evidence>
<dbReference type="PROSITE" id="PS51186">
    <property type="entry name" value="GNAT"/>
    <property type="match status" value="1"/>
</dbReference>
<sequence length="304" mass="34826">MHRLWHSPHVDADGDAEISHSVIKMAKLLTFASFQDFLLHNQEHMEAHFYAYFHVFKLLPRLRSKEAGVFNAYNIVDEEGHQIIALHVTGSYYLFSFGWTAPMMDLLAAQVEVGKCKPNFQFLGQRDLILELLQKHECQWQIFKERLVYQCEEVQGQREIPSAQVENGSLEDVHALTEMTLAFDVDEYPDKPSRDEDKAFGQVMYGIENNGLFVVKSQGRVCCVLQVIETDDFNKPLLGSLYTLPEHRNKGYASLLLRTVTRGLLQHRSDVCGLLSDINNPASNKAFVNVGYHPVYHWVNVIIN</sequence>
<evidence type="ECO:0000313" key="3">
    <source>
        <dbReference type="Proteomes" id="UP000183947"/>
    </source>
</evidence>
<dbReference type="InterPro" id="IPR013653">
    <property type="entry name" value="GCN5-like_dom"/>
</dbReference>
<dbReference type="OrthoDB" id="9803233at2"/>